<accession>A0A167KWC3</accession>
<dbReference type="AlphaFoldDB" id="A0A167KWC3"/>
<dbReference type="EMBL" id="AUXX01000034">
    <property type="protein sequence ID" value="KZN63394.1"/>
    <property type="molecule type" value="Genomic_DNA"/>
</dbReference>
<gene>
    <name evidence="2" type="ORF">N478_03835</name>
</gene>
<protein>
    <submittedName>
        <fullName evidence="2">Uncharacterized protein</fullName>
    </submittedName>
</protein>
<sequence length="169" mass="18588">MRIKLHSKEKGYGLSLFVYTLMGLSIAAFGYSAMKADVRARVAVSDSIIERIESISNATKMFYISECYIGDINISQLSPFSNSDLFNMRGIGVEKVEVKTIELPKPHVEIALSLMEQDPVLLNFLIINNASVAADGLSVTIKKPISYSSSATGSLLYRERLLNSESICP</sequence>
<proteinExistence type="predicted"/>
<dbReference type="PATRIC" id="fig|1365257.3.peg.3801"/>
<keyword evidence="1" id="KW-0472">Membrane</keyword>
<name>A0A167KWC3_9GAMM</name>
<evidence type="ECO:0000256" key="1">
    <source>
        <dbReference type="SAM" id="Phobius"/>
    </source>
</evidence>
<organism evidence="2 3">
    <name type="scientific">Pseudoalteromonas luteoviolacea S4060-1</name>
    <dbReference type="NCBI Taxonomy" id="1365257"/>
    <lineage>
        <taxon>Bacteria</taxon>
        <taxon>Pseudomonadati</taxon>
        <taxon>Pseudomonadota</taxon>
        <taxon>Gammaproteobacteria</taxon>
        <taxon>Alteromonadales</taxon>
        <taxon>Pseudoalteromonadaceae</taxon>
        <taxon>Pseudoalteromonas</taxon>
    </lineage>
</organism>
<dbReference type="RefSeq" id="WP_063382177.1">
    <property type="nucleotide sequence ID" value="NZ_AUXX01000034.1"/>
</dbReference>
<evidence type="ECO:0000313" key="3">
    <source>
        <dbReference type="Proteomes" id="UP000076661"/>
    </source>
</evidence>
<reference evidence="2 3" key="1">
    <citation type="submission" date="2013-07" db="EMBL/GenBank/DDBJ databases">
        <title>Comparative Genomic and Metabolomic Analysis of Twelve Strains of Pseudoalteromonas luteoviolacea.</title>
        <authorList>
            <person name="Vynne N.G."/>
            <person name="Mansson M."/>
            <person name="Gram L."/>
        </authorList>
    </citation>
    <scope>NUCLEOTIDE SEQUENCE [LARGE SCALE GENOMIC DNA]</scope>
    <source>
        <strain evidence="2 3">S4060-1</strain>
    </source>
</reference>
<evidence type="ECO:0000313" key="2">
    <source>
        <dbReference type="EMBL" id="KZN63394.1"/>
    </source>
</evidence>
<keyword evidence="1" id="KW-0812">Transmembrane</keyword>
<keyword evidence="1" id="KW-1133">Transmembrane helix</keyword>
<dbReference type="Proteomes" id="UP000076661">
    <property type="component" value="Unassembled WGS sequence"/>
</dbReference>
<feature type="transmembrane region" description="Helical" evidence="1">
    <location>
        <begin position="12"/>
        <end position="34"/>
    </location>
</feature>
<comment type="caution">
    <text evidence="2">The sequence shown here is derived from an EMBL/GenBank/DDBJ whole genome shotgun (WGS) entry which is preliminary data.</text>
</comment>